<accession>A0A1G8D3Z6</accession>
<keyword evidence="1" id="KW-0812">Transmembrane</keyword>
<evidence type="ECO:0000313" key="3">
    <source>
        <dbReference type="Proteomes" id="UP000198748"/>
    </source>
</evidence>
<feature type="transmembrane region" description="Helical" evidence="1">
    <location>
        <begin position="33"/>
        <end position="51"/>
    </location>
</feature>
<dbReference type="Proteomes" id="UP000198748">
    <property type="component" value="Unassembled WGS sequence"/>
</dbReference>
<keyword evidence="1" id="KW-0472">Membrane</keyword>
<keyword evidence="1" id="KW-1133">Transmembrane helix</keyword>
<name>A0A1G8D3Z6_9BACT</name>
<gene>
    <name evidence="2" type="ORF">SAMN04487996_1432</name>
</gene>
<keyword evidence="3" id="KW-1185">Reference proteome</keyword>
<dbReference type="STRING" id="659014.SAMN04487996_1432"/>
<evidence type="ECO:0000256" key="1">
    <source>
        <dbReference type="SAM" id="Phobius"/>
    </source>
</evidence>
<sequence>MMKNSTDGKSMEDQLKEIQSKLDEIKKNQSAPWLMPVLLIAVTAIATYINFQAERHYNNADLYPNKLREKIAESRATAIVDFYLKVAETASIIDESFEAYCIFDSFDEKDTITSSVAEINRILNKQLLLDEALKKSVKSYTSYVIENGLMQHRDSLPLRYEESKKRYLKVRSQIDKSLLLLTK</sequence>
<reference evidence="3" key="1">
    <citation type="submission" date="2016-10" db="EMBL/GenBank/DDBJ databases">
        <authorList>
            <person name="Varghese N."/>
            <person name="Submissions S."/>
        </authorList>
    </citation>
    <scope>NUCLEOTIDE SEQUENCE [LARGE SCALE GENOMIC DNA]</scope>
    <source>
        <strain evidence="3">DSM 25329</strain>
    </source>
</reference>
<dbReference type="RefSeq" id="WP_090157908.1">
    <property type="nucleotide sequence ID" value="NZ_FNAN01000043.1"/>
</dbReference>
<protein>
    <submittedName>
        <fullName evidence="2">Uncharacterized protein</fullName>
    </submittedName>
</protein>
<proteinExistence type="predicted"/>
<organism evidence="2 3">
    <name type="scientific">Dyadobacter soli</name>
    <dbReference type="NCBI Taxonomy" id="659014"/>
    <lineage>
        <taxon>Bacteria</taxon>
        <taxon>Pseudomonadati</taxon>
        <taxon>Bacteroidota</taxon>
        <taxon>Cytophagia</taxon>
        <taxon>Cytophagales</taxon>
        <taxon>Spirosomataceae</taxon>
        <taxon>Dyadobacter</taxon>
    </lineage>
</organism>
<dbReference type="EMBL" id="FNAN01000043">
    <property type="protein sequence ID" value="SDH52411.1"/>
    <property type="molecule type" value="Genomic_DNA"/>
</dbReference>
<dbReference type="AlphaFoldDB" id="A0A1G8D3Z6"/>
<evidence type="ECO:0000313" key="2">
    <source>
        <dbReference type="EMBL" id="SDH52411.1"/>
    </source>
</evidence>